<evidence type="ECO:0000313" key="11">
    <source>
        <dbReference type="Proteomes" id="UP000694523"/>
    </source>
</evidence>
<reference evidence="10" key="1">
    <citation type="submission" date="2025-08" db="UniProtKB">
        <authorList>
            <consortium name="Ensembl"/>
        </authorList>
    </citation>
    <scope>IDENTIFICATION</scope>
</reference>
<dbReference type="InterPro" id="IPR001452">
    <property type="entry name" value="SH3_domain"/>
</dbReference>
<evidence type="ECO:0000256" key="6">
    <source>
        <dbReference type="PROSITE-ProRule" id="PRU00192"/>
    </source>
</evidence>
<keyword evidence="4" id="KW-0963">Cytoplasm</keyword>
<dbReference type="SMART" id="SM00326">
    <property type="entry name" value="SH3"/>
    <property type="match status" value="1"/>
</dbReference>
<organism evidence="10 11">
    <name type="scientific">Neogobius melanostomus</name>
    <name type="common">round goby</name>
    <dbReference type="NCBI Taxonomy" id="47308"/>
    <lineage>
        <taxon>Eukaryota</taxon>
        <taxon>Metazoa</taxon>
        <taxon>Chordata</taxon>
        <taxon>Craniata</taxon>
        <taxon>Vertebrata</taxon>
        <taxon>Euteleostomi</taxon>
        <taxon>Actinopterygii</taxon>
        <taxon>Neopterygii</taxon>
        <taxon>Teleostei</taxon>
        <taxon>Neoteleostei</taxon>
        <taxon>Acanthomorphata</taxon>
        <taxon>Gobiaria</taxon>
        <taxon>Gobiiformes</taxon>
        <taxon>Gobioidei</taxon>
        <taxon>Gobiidae</taxon>
        <taxon>Benthophilinae</taxon>
        <taxon>Neogobiini</taxon>
        <taxon>Neogobius</taxon>
    </lineage>
</organism>
<feature type="region of interest" description="Disordered" evidence="7">
    <location>
        <begin position="76"/>
        <end position="326"/>
    </location>
</feature>
<evidence type="ECO:0000256" key="7">
    <source>
        <dbReference type="SAM" id="MobiDB-lite"/>
    </source>
</evidence>
<feature type="compositionally biased region" description="Acidic residues" evidence="7">
    <location>
        <begin position="368"/>
        <end position="380"/>
    </location>
</feature>
<dbReference type="PROSITE" id="PS50002">
    <property type="entry name" value="SH3"/>
    <property type="match status" value="1"/>
</dbReference>
<dbReference type="GO" id="GO:0007254">
    <property type="term" value="P:JNK cascade"/>
    <property type="evidence" value="ECO:0007669"/>
    <property type="project" value="TreeGrafter"/>
</dbReference>
<comment type="subcellular location">
    <subcellularLocation>
        <location evidence="1">Cytoplasm</location>
    </subcellularLocation>
</comment>
<dbReference type="Ensembl" id="ENSNMLT00000042003.1">
    <property type="protein sequence ID" value="ENSNMLP00000037715.1"/>
    <property type="gene ID" value="ENSNMLG00000023338.1"/>
</dbReference>
<dbReference type="Pfam" id="PF00640">
    <property type="entry name" value="PID"/>
    <property type="match status" value="1"/>
</dbReference>
<feature type="compositionally biased region" description="Polar residues" evidence="7">
    <location>
        <begin position="262"/>
        <end position="285"/>
    </location>
</feature>
<dbReference type="InterPro" id="IPR047178">
    <property type="entry name" value="JIP1_scaffold"/>
</dbReference>
<dbReference type="InterPro" id="IPR035637">
    <property type="entry name" value="JIP2_SH3"/>
</dbReference>
<reference evidence="10" key="2">
    <citation type="submission" date="2025-09" db="UniProtKB">
        <authorList>
            <consortium name="Ensembl"/>
        </authorList>
    </citation>
    <scope>IDENTIFICATION</scope>
</reference>
<feature type="domain" description="PID" evidence="8">
    <location>
        <begin position="625"/>
        <end position="756"/>
    </location>
</feature>
<protein>
    <submittedName>
        <fullName evidence="10">Mitogen-activated protein kinase 8 interacting protein 2</fullName>
    </submittedName>
</protein>
<dbReference type="CDD" id="cd11942">
    <property type="entry name" value="SH3_JIP2"/>
    <property type="match status" value="1"/>
</dbReference>
<dbReference type="InterPro" id="IPR006020">
    <property type="entry name" value="PTB/PI_dom"/>
</dbReference>
<dbReference type="Gene3D" id="2.30.29.30">
    <property type="entry name" value="Pleckstrin-homology domain (PH domain)/Phosphotyrosine-binding domain (PTB)"/>
    <property type="match status" value="1"/>
</dbReference>
<feature type="compositionally biased region" description="Acidic residues" evidence="7">
    <location>
        <begin position="301"/>
        <end position="321"/>
    </location>
</feature>
<keyword evidence="11" id="KW-1185">Reference proteome</keyword>
<evidence type="ECO:0000256" key="4">
    <source>
        <dbReference type="ARBA" id="ARBA00022490"/>
    </source>
</evidence>
<dbReference type="PANTHER" id="PTHR47437">
    <property type="entry name" value="JNK-INTERACTING PROTEIN 1-LIKE PROTEIN"/>
    <property type="match status" value="1"/>
</dbReference>
<evidence type="ECO:0000259" key="8">
    <source>
        <dbReference type="PROSITE" id="PS01179"/>
    </source>
</evidence>
<comment type="similarity">
    <text evidence="2">Belongs to the JIP scaffold family.</text>
</comment>
<name>A0A8C6UJY3_9GOBI</name>
<dbReference type="AlphaFoldDB" id="A0A8C6UJY3"/>
<dbReference type="FunFam" id="2.30.29.30:FF:000108">
    <property type="entry name" value="C-Jun-amino-terminal kinase-interacting protein 1 isoform X2"/>
    <property type="match status" value="1"/>
</dbReference>
<feature type="compositionally biased region" description="Polar residues" evidence="7">
    <location>
        <begin position="117"/>
        <end position="145"/>
    </location>
</feature>
<feature type="domain" description="SH3" evidence="9">
    <location>
        <begin position="546"/>
        <end position="607"/>
    </location>
</feature>
<dbReference type="PANTHER" id="PTHR47437:SF2">
    <property type="entry name" value="C-JUN-AMINO-TERMINAL KINASE-INTERACTING PROTEIN 2"/>
    <property type="match status" value="1"/>
</dbReference>
<evidence type="ECO:0000313" key="10">
    <source>
        <dbReference type="Ensembl" id="ENSNMLP00000037715.1"/>
    </source>
</evidence>
<feature type="region of interest" description="Disordered" evidence="7">
    <location>
        <begin position="355"/>
        <end position="398"/>
    </location>
</feature>
<dbReference type="InterPro" id="IPR011993">
    <property type="entry name" value="PH-like_dom_sf"/>
</dbReference>
<dbReference type="GO" id="GO:0005737">
    <property type="term" value="C:cytoplasm"/>
    <property type="evidence" value="ECO:0007669"/>
    <property type="project" value="UniProtKB-SubCell"/>
</dbReference>
<dbReference type="SUPFAM" id="SSF50729">
    <property type="entry name" value="PH domain-like"/>
    <property type="match status" value="1"/>
</dbReference>
<dbReference type="CDD" id="cd01212">
    <property type="entry name" value="PTB_JIP"/>
    <property type="match status" value="1"/>
</dbReference>
<dbReference type="GO" id="GO:0008432">
    <property type="term" value="F:JUN kinase binding"/>
    <property type="evidence" value="ECO:0007669"/>
    <property type="project" value="TreeGrafter"/>
</dbReference>
<dbReference type="SMART" id="SM00462">
    <property type="entry name" value="PTB"/>
    <property type="match status" value="1"/>
</dbReference>
<dbReference type="Pfam" id="PF14604">
    <property type="entry name" value="SH3_9"/>
    <property type="match status" value="1"/>
</dbReference>
<dbReference type="FunFam" id="2.30.30.40:FF:000032">
    <property type="entry name" value="Putative C-Jun-amino-terminal kinase-interacting protein 2"/>
    <property type="match status" value="1"/>
</dbReference>
<feature type="compositionally biased region" description="Pro residues" evidence="7">
    <location>
        <begin position="103"/>
        <end position="116"/>
    </location>
</feature>
<dbReference type="GO" id="GO:0046328">
    <property type="term" value="P:regulation of JNK cascade"/>
    <property type="evidence" value="ECO:0007669"/>
    <property type="project" value="InterPro"/>
</dbReference>
<evidence type="ECO:0000256" key="5">
    <source>
        <dbReference type="ARBA" id="ARBA00022553"/>
    </source>
</evidence>
<accession>A0A8C6UJY3</accession>
<keyword evidence="3 6" id="KW-0728">SH3 domain</keyword>
<evidence type="ECO:0000256" key="1">
    <source>
        <dbReference type="ARBA" id="ARBA00004496"/>
    </source>
</evidence>
<keyword evidence="5" id="KW-0597">Phosphoprotein</keyword>
<dbReference type="Proteomes" id="UP000694523">
    <property type="component" value="Unplaced"/>
</dbReference>
<evidence type="ECO:0000259" key="9">
    <source>
        <dbReference type="PROSITE" id="PS50002"/>
    </source>
</evidence>
<dbReference type="GO" id="GO:0005078">
    <property type="term" value="F:MAP-kinase scaffold activity"/>
    <property type="evidence" value="ECO:0007669"/>
    <property type="project" value="TreeGrafter"/>
</dbReference>
<dbReference type="PROSITE" id="PS01179">
    <property type="entry name" value="PID"/>
    <property type="match status" value="1"/>
</dbReference>
<evidence type="ECO:0000256" key="3">
    <source>
        <dbReference type="ARBA" id="ARBA00022443"/>
    </source>
</evidence>
<dbReference type="Gene3D" id="2.30.30.40">
    <property type="entry name" value="SH3 Domains"/>
    <property type="match status" value="1"/>
</dbReference>
<sequence>MADRAEMFSLSTFHSLSPPGCRPAHDISLEEFDDEDLSEITDDCGIGLNYDSDPYEKDSLILEKSDLHHPVCSFQDDFQEFEMIDDDDEEDEEDDDDEEVDPDAPPSPSASPPPSPTFGTLKSRPTTLNLTHAVSQVSHTPTTAGSRIPTPSPASLPTNRRPMPTLTGPAAACPPRSNGSDASSVPAMEAPVNDYTSPSSDPGIADMNQQGYMTSDRDRDLSSPASDSDVEEEIEAAFACGGPVVSNMISSISETELDLTSDESSSGRSSHLTNSIEEASSPTSDQELDPDTELELMPSSDDYDGTSEGESDSDSEDDLSENSDSPWLLSNLVNRLISEGSYPISCPEECLKRKASVSDTISPSSDIGDGDLADEEDDATQDGKEPETEPQIPTRSSASLERITEVKNSLKLDIPTAQTNRCFSLMYSTDNDEEEDGDSYPYLSKTRNQTSYKQRWDDGLAYDSMKYTLVVDENTTLELVSLKRNVVYGRDQDAGRPDLLSSSEDSSPEADLPFSKKFLNVFVNSTSRSSSTESFGLFSCTINGEERDQTHRAVYRFIPRHADELELDVDDPLFVEEEEDDYWYRGYNMRTGERGIFPAFYATEVIGQSKELLGMKRNPAWMETFCVQFLGSVEVPHHQGNGILCAAMQKIAMSRKRTVHVRPPSLCELEISLQGVKLIMSLEDEYDFDRCSHFFQMKNISFCGCHPRNNCYFGFITKHPMLNRFACHVFVSQESMRPVAESVGRAFQEYYQEHLEYACPTEDIYLE</sequence>
<proteinExistence type="inferred from homology"/>
<evidence type="ECO:0000256" key="2">
    <source>
        <dbReference type="ARBA" id="ARBA00009866"/>
    </source>
</evidence>
<feature type="compositionally biased region" description="Acidic residues" evidence="7">
    <location>
        <begin position="77"/>
        <end position="102"/>
    </location>
</feature>